<keyword evidence="4" id="KW-1185">Reference proteome</keyword>
<reference evidence="3 4" key="1">
    <citation type="submission" date="2021-04" db="EMBL/GenBank/DDBJ databases">
        <title>Characterization of the biosynthetic gene cluster of new lipopeptides with antitumor activity in the genome of the marine Streptomyces PHM034.</title>
        <authorList>
            <person name="Ceniceros A."/>
            <person name="Canedo L."/>
            <person name="Mendez C."/>
            <person name="Olano C."/>
            <person name="Schleissner C."/>
            <person name="Cuevas C."/>
            <person name="De La Calle F."/>
            <person name="Salas J.A."/>
        </authorList>
    </citation>
    <scope>NUCLEOTIDE SEQUENCE [LARGE SCALE GENOMIC DNA]</scope>
    <source>
        <strain evidence="3 4">PHM034</strain>
    </source>
</reference>
<dbReference type="InterPro" id="IPR041698">
    <property type="entry name" value="Methyltransf_25"/>
</dbReference>
<feature type="region of interest" description="Disordered" evidence="1">
    <location>
        <begin position="71"/>
        <end position="107"/>
    </location>
</feature>
<dbReference type="SUPFAM" id="SSF53335">
    <property type="entry name" value="S-adenosyl-L-methionine-dependent methyltransferases"/>
    <property type="match status" value="1"/>
</dbReference>
<dbReference type="InterPro" id="IPR029063">
    <property type="entry name" value="SAM-dependent_MTases_sf"/>
</dbReference>
<dbReference type="EMBL" id="JAGTPG010000002">
    <property type="protein sequence ID" value="MBR8643638.1"/>
    <property type="molecule type" value="Genomic_DNA"/>
</dbReference>
<evidence type="ECO:0000259" key="2">
    <source>
        <dbReference type="Pfam" id="PF13649"/>
    </source>
</evidence>
<name>A0A941J1P9_9ACTN</name>
<feature type="domain" description="Methyltransferase" evidence="2">
    <location>
        <begin position="2"/>
        <end position="38"/>
    </location>
</feature>
<keyword evidence="3" id="KW-0489">Methyltransferase</keyword>
<sequence>MEAGCGDGLLTASSRPGAASVTGVDRSPEMIELAREHGLKPGRPPTGCCPAATGAARCCGATSWCGTDHEKAAPELSQEPPRKSPSRTAARRLGRVLKVSSVPRLAS</sequence>
<accession>A0A941J1P9</accession>
<gene>
    <name evidence="3" type="ORF">KEF29_40480</name>
</gene>
<dbReference type="AlphaFoldDB" id="A0A941J1P9"/>
<dbReference type="Pfam" id="PF13649">
    <property type="entry name" value="Methyltransf_25"/>
    <property type="match status" value="1"/>
</dbReference>
<keyword evidence="3" id="KW-0808">Transferase</keyword>
<comment type="caution">
    <text evidence="3">The sequence shown here is derived from an EMBL/GenBank/DDBJ whole genome shotgun (WGS) entry which is preliminary data.</text>
</comment>
<evidence type="ECO:0000313" key="3">
    <source>
        <dbReference type="EMBL" id="MBR8643638.1"/>
    </source>
</evidence>
<dbReference type="GO" id="GO:0032259">
    <property type="term" value="P:methylation"/>
    <property type="evidence" value="ECO:0007669"/>
    <property type="project" value="UniProtKB-KW"/>
</dbReference>
<evidence type="ECO:0000256" key="1">
    <source>
        <dbReference type="SAM" id="MobiDB-lite"/>
    </source>
</evidence>
<dbReference type="GO" id="GO:0008168">
    <property type="term" value="F:methyltransferase activity"/>
    <property type="evidence" value="ECO:0007669"/>
    <property type="project" value="UniProtKB-KW"/>
</dbReference>
<proteinExistence type="predicted"/>
<organism evidence="3 4">
    <name type="scientific">Streptomyces tuirus</name>
    <dbReference type="NCBI Taxonomy" id="68278"/>
    <lineage>
        <taxon>Bacteria</taxon>
        <taxon>Bacillati</taxon>
        <taxon>Actinomycetota</taxon>
        <taxon>Actinomycetes</taxon>
        <taxon>Kitasatosporales</taxon>
        <taxon>Streptomycetaceae</taxon>
        <taxon>Streptomyces</taxon>
    </lineage>
</organism>
<dbReference type="CDD" id="cd02440">
    <property type="entry name" value="AdoMet_MTases"/>
    <property type="match status" value="1"/>
</dbReference>
<protein>
    <submittedName>
        <fullName evidence="3">Class I SAM-dependent methyltransferase</fullName>
    </submittedName>
</protein>
<feature type="region of interest" description="Disordered" evidence="1">
    <location>
        <begin position="1"/>
        <end position="29"/>
    </location>
</feature>
<dbReference type="Gene3D" id="3.40.50.150">
    <property type="entry name" value="Vaccinia Virus protein VP39"/>
    <property type="match status" value="1"/>
</dbReference>
<dbReference type="Proteomes" id="UP000682308">
    <property type="component" value="Unassembled WGS sequence"/>
</dbReference>
<evidence type="ECO:0000313" key="4">
    <source>
        <dbReference type="Proteomes" id="UP000682308"/>
    </source>
</evidence>